<dbReference type="RefSeq" id="WP_074948446.1">
    <property type="nucleotide sequence ID" value="NZ_BJXR01000025.1"/>
</dbReference>
<accession>A0A511T0Q9</accession>
<feature type="transmembrane region" description="Helical" evidence="1">
    <location>
        <begin position="220"/>
        <end position="238"/>
    </location>
</feature>
<proteinExistence type="predicted"/>
<dbReference type="Proteomes" id="UP000321514">
    <property type="component" value="Unassembled WGS sequence"/>
</dbReference>
<dbReference type="Proteomes" id="UP000183760">
    <property type="component" value="Unassembled WGS sequence"/>
</dbReference>
<reference evidence="2 5" key="2">
    <citation type="submission" date="2019-07" db="EMBL/GenBank/DDBJ databases">
        <title>Whole genome shotgun sequence of Myxococcus fulvus NBRC 100333.</title>
        <authorList>
            <person name="Hosoyama A."/>
            <person name="Uohara A."/>
            <person name="Ohji S."/>
            <person name="Ichikawa N."/>
        </authorList>
    </citation>
    <scope>NUCLEOTIDE SEQUENCE [LARGE SCALE GENOMIC DNA]</scope>
    <source>
        <strain evidence="2 5">NBRC 100333</strain>
    </source>
</reference>
<dbReference type="AlphaFoldDB" id="A0A511T0Q9"/>
<evidence type="ECO:0000313" key="4">
    <source>
        <dbReference type="Proteomes" id="UP000183760"/>
    </source>
</evidence>
<feature type="transmembrane region" description="Helical" evidence="1">
    <location>
        <begin position="83"/>
        <end position="104"/>
    </location>
</feature>
<protein>
    <submittedName>
        <fullName evidence="2">Uncharacterized protein</fullName>
    </submittedName>
</protein>
<keyword evidence="1" id="KW-1133">Transmembrane helix</keyword>
<feature type="transmembrane region" description="Helical" evidence="1">
    <location>
        <begin position="116"/>
        <end position="146"/>
    </location>
</feature>
<name>A0A511T0Q9_MYXFU</name>
<sequence length="330" mass="35437">MSDSDYGRARGATCPLHPDDLAQRTCTRCGNFMCDTCSERGTQSHCPPCRAREGLGRDFPLDRDNWSFSRLFDVCLDAFKREWVMLSVGALLVFAASMGGNLLSQMFSFIGAATDSVVAMVMTTLVGIALTWVIQGAVTLGFLRMAMDVLQGQRADLARVFSQFSKLGTYLLTMLLTFALVLPLVLVGLGIMVAIFVAGAGISLAELNSLSEFDGAMRGVSPGLIGLMVLVSAVLYLGPGMWLMLPLVLVQPALADQENPTALETMRLAYAHAKGFRLSIFGVLALGGFILILGVILCCLPALPAMGFFQLLLAGLYLAISRGGRQERFG</sequence>
<feature type="transmembrane region" description="Helical" evidence="1">
    <location>
        <begin position="276"/>
        <end position="296"/>
    </location>
</feature>
<keyword evidence="1" id="KW-0472">Membrane</keyword>
<dbReference type="OrthoDB" id="5382335at2"/>
<feature type="transmembrane region" description="Helical" evidence="1">
    <location>
        <begin position="167"/>
        <end position="200"/>
    </location>
</feature>
<organism evidence="2 5">
    <name type="scientific">Myxococcus fulvus</name>
    <dbReference type="NCBI Taxonomy" id="33"/>
    <lineage>
        <taxon>Bacteria</taxon>
        <taxon>Pseudomonadati</taxon>
        <taxon>Myxococcota</taxon>
        <taxon>Myxococcia</taxon>
        <taxon>Myxococcales</taxon>
        <taxon>Cystobacterineae</taxon>
        <taxon>Myxococcaceae</taxon>
        <taxon>Myxococcus</taxon>
    </lineage>
</organism>
<evidence type="ECO:0000256" key="1">
    <source>
        <dbReference type="SAM" id="Phobius"/>
    </source>
</evidence>
<dbReference type="EMBL" id="FOIB01000001">
    <property type="protein sequence ID" value="SES81400.1"/>
    <property type="molecule type" value="Genomic_DNA"/>
</dbReference>
<evidence type="ECO:0000313" key="2">
    <source>
        <dbReference type="EMBL" id="GEN07739.1"/>
    </source>
</evidence>
<reference evidence="3 4" key="1">
    <citation type="submission" date="2016-10" db="EMBL/GenBank/DDBJ databases">
        <authorList>
            <person name="Varghese N."/>
            <person name="Submissions S."/>
        </authorList>
    </citation>
    <scope>NUCLEOTIDE SEQUENCE [LARGE SCALE GENOMIC DNA]</scope>
    <source>
        <strain evidence="3 4">DSM 16525</strain>
    </source>
</reference>
<comment type="caution">
    <text evidence="2">The sequence shown here is derived from an EMBL/GenBank/DDBJ whole genome shotgun (WGS) entry which is preliminary data.</text>
</comment>
<keyword evidence="4" id="KW-1185">Reference proteome</keyword>
<gene>
    <name evidence="2" type="ORF">MFU01_27760</name>
    <name evidence="3" type="ORF">SAMN05443572_101236</name>
</gene>
<evidence type="ECO:0000313" key="3">
    <source>
        <dbReference type="EMBL" id="SES81400.1"/>
    </source>
</evidence>
<feature type="transmembrane region" description="Helical" evidence="1">
    <location>
        <begin position="302"/>
        <end position="320"/>
    </location>
</feature>
<keyword evidence="1" id="KW-0812">Transmembrane</keyword>
<dbReference type="EMBL" id="BJXR01000025">
    <property type="protein sequence ID" value="GEN07739.1"/>
    <property type="molecule type" value="Genomic_DNA"/>
</dbReference>
<evidence type="ECO:0000313" key="5">
    <source>
        <dbReference type="Proteomes" id="UP000321514"/>
    </source>
</evidence>